<protein>
    <submittedName>
        <fullName evidence="4">UBA domain-containing protein</fullName>
    </submittedName>
</protein>
<dbReference type="SMART" id="SM00165">
    <property type="entry name" value="UBA"/>
    <property type="match status" value="1"/>
</dbReference>
<dbReference type="Gene3D" id="1.10.8.10">
    <property type="entry name" value="DNA helicase RuvA subunit, C-terminal domain"/>
    <property type="match status" value="1"/>
</dbReference>
<dbReference type="InterPro" id="IPR015940">
    <property type="entry name" value="UBA"/>
</dbReference>
<dbReference type="WBParaSite" id="MhA1_Contig1322.frz3.gene21">
    <property type="protein sequence ID" value="MhA1_Contig1322.frz3.gene21"/>
    <property type="gene ID" value="MhA1_Contig1322.frz3.gene21"/>
</dbReference>
<dbReference type="InterPro" id="IPR047878">
    <property type="entry name" value="UBL7_UBA"/>
</dbReference>
<dbReference type="CDD" id="cd14326">
    <property type="entry name" value="UBA_UBL7"/>
    <property type="match status" value="1"/>
</dbReference>
<sequence>MDDSIANTVQIVLPNGTRRIIDRSGQVSYVIKNNCMDENYENYALVFFGRKLDLDQKLETIEHLNEDRPLYILCQNGNNQKSNASKDQIDKKLQACRASYRALIEDVLPQVSAEAFKLLLSYIHENKCENYKQVLKDYPNFVYDQVGDAAICDFRLLIQFIMKNNEFAHEHPDCLSVFKKALDSVSSKFSSTSTSVRFPNSLLGGDITMPMQNNSAAGTPLITQQMLSQAFAVALGDRPAQPTSNSQQSSSIQHTDTPQNLGESNDPRTNFATQLQQMHEFGFTDDSENIQALLLTNGDVEQALQIVIAMRE</sequence>
<feature type="domain" description="UBA" evidence="2">
    <location>
        <begin position="264"/>
        <end position="310"/>
    </location>
</feature>
<accession>A0A1I8B4Q3</accession>
<evidence type="ECO:0000313" key="4">
    <source>
        <dbReference type="WBParaSite" id="MhA1_Contig1322.frz3.gene21"/>
    </source>
</evidence>
<dbReference type="Pfam" id="PF00627">
    <property type="entry name" value="UBA"/>
    <property type="match status" value="1"/>
</dbReference>
<evidence type="ECO:0000313" key="3">
    <source>
        <dbReference type="Proteomes" id="UP000095281"/>
    </source>
</evidence>
<keyword evidence="3" id="KW-1185">Reference proteome</keyword>
<dbReference type="SUPFAM" id="SSF46934">
    <property type="entry name" value="UBA-like"/>
    <property type="match status" value="1"/>
</dbReference>
<feature type="region of interest" description="Disordered" evidence="1">
    <location>
        <begin position="237"/>
        <end position="268"/>
    </location>
</feature>
<evidence type="ECO:0000256" key="1">
    <source>
        <dbReference type="SAM" id="MobiDB-lite"/>
    </source>
</evidence>
<dbReference type="AlphaFoldDB" id="A0A1I8B4Q3"/>
<dbReference type="PROSITE" id="PS50030">
    <property type="entry name" value="UBA"/>
    <property type="match status" value="1"/>
</dbReference>
<proteinExistence type="predicted"/>
<dbReference type="Proteomes" id="UP000095281">
    <property type="component" value="Unplaced"/>
</dbReference>
<name>A0A1I8B4Q3_MELHA</name>
<evidence type="ECO:0000259" key="2">
    <source>
        <dbReference type="PROSITE" id="PS50030"/>
    </source>
</evidence>
<organism evidence="3 4">
    <name type="scientific">Meloidogyne hapla</name>
    <name type="common">Root-knot nematode worm</name>
    <dbReference type="NCBI Taxonomy" id="6305"/>
    <lineage>
        <taxon>Eukaryota</taxon>
        <taxon>Metazoa</taxon>
        <taxon>Ecdysozoa</taxon>
        <taxon>Nematoda</taxon>
        <taxon>Chromadorea</taxon>
        <taxon>Rhabditida</taxon>
        <taxon>Tylenchina</taxon>
        <taxon>Tylenchomorpha</taxon>
        <taxon>Tylenchoidea</taxon>
        <taxon>Meloidogynidae</taxon>
        <taxon>Meloidogyninae</taxon>
        <taxon>Meloidogyne</taxon>
    </lineage>
</organism>
<dbReference type="InterPro" id="IPR009060">
    <property type="entry name" value="UBA-like_sf"/>
</dbReference>
<feature type="compositionally biased region" description="Polar residues" evidence="1">
    <location>
        <begin position="241"/>
        <end position="268"/>
    </location>
</feature>
<reference evidence="4" key="1">
    <citation type="submission" date="2016-11" db="UniProtKB">
        <authorList>
            <consortium name="WormBaseParasite"/>
        </authorList>
    </citation>
    <scope>IDENTIFICATION</scope>
</reference>